<feature type="compositionally biased region" description="Basic and acidic residues" evidence="1">
    <location>
        <begin position="29"/>
        <end position="59"/>
    </location>
</feature>
<comment type="caution">
    <text evidence="2">The sequence shown here is derived from an EMBL/GenBank/DDBJ whole genome shotgun (WGS) entry which is preliminary data.</text>
</comment>
<accession>A0ABQ6JIQ4</accession>
<name>A0ABQ6JIQ4_9ACTN</name>
<dbReference type="Proteomes" id="UP001157017">
    <property type="component" value="Unassembled WGS sequence"/>
</dbReference>
<protein>
    <submittedName>
        <fullName evidence="2">Uncharacterized protein</fullName>
    </submittedName>
</protein>
<feature type="region of interest" description="Disordered" evidence="1">
    <location>
        <begin position="29"/>
        <end position="105"/>
    </location>
</feature>
<sequence>MPGPWLRAQRPARLEQRVVAVEVARCRHPRVEQHHEPAPPVERPEADDTEHRQRAEQVGRRLAARQPGVGPGGGEVGPAARPVGRLALGDRTGQGQRVVVESQAR</sequence>
<reference evidence="3" key="1">
    <citation type="journal article" date="2019" name="Int. J. Syst. Evol. Microbiol.">
        <title>The Global Catalogue of Microorganisms (GCM) 10K type strain sequencing project: providing services to taxonomists for standard genome sequencing and annotation.</title>
        <authorList>
            <consortium name="The Broad Institute Genomics Platform"/>
            <consortium name="The Broad Institute Genome Sequencing Center for Infectious Disease"/>
            <person name="Wu L."/>
            <person name="Ma J."/>
        </authorList>
    </citation>
    <scope>NUCLEOTIDE SEQUENCE [LARGE SCALE GENOMIC DNA]</scope>
    <source>
        <strain evidence="3">NBRC 108730</strain>
    </source>
</reference>
<keyword evidence="3" id="KW-1185">Reference proteome</keyword>
<dbReference type="EMBL" id="BSUZ01000001">
    <property type="protein sequence ID" value="GMA87125.1"/>
    <property type="molecule type" value="Genomic_DNA"/>
</dbReference>
<evidence type="ECO:0000313" key="3">
    <source>
        <dbReference type="Proteomes" id="UP001157017"/>
    </source>
</evidence>
<evidence type="ECO:0000313" key="2">
    <source>
        <dbReference type="EMBL" id="GMA87125.1"/>
    </source>
</evidence>
<gene>
    <name evidence="2" type="ORF">GCM10025868_23750</name>
</gene>
<proteinExistence type="predicted"/>
<organism evidence="2 3">
    <name type="scientific">Angustibacter aerolatus</name>
    <dbReference type="NCBI Taxonomy" id="1162965"/>
    <lineage>
        <taxon>Bacteria</taxon>
        <taxon>Bacillati</taxon>
        <taxon>Actinomycetota</taxon>
        <taxon>Actinomycetes</taxon>
        <taxon>Kineosporiales</taxon>
        <taxon>Kineosporiaceae</taxon>
    </lineage>
</organism>
<evidence type="ECO:0000256" key="1">
    <source>
        <dbReference type="SAM" id="MobiDB-lite"/>
    </source>
</evidence>